<protein>
    <submittedName>
        <fullName evidence="9">Uncharacterized protein</fullName>
    </submittedName>
</protein>
<evidence type="ECO:0000256" key="3">
    <source>
        <dbReference type="ARBA" id="ARBA00022454"/>
    </source>
</evidence>
<keyword evidence="6" id="KW-0131">Cell cycle</keyword>
<comment type="similarity">
    <text evidence="2">Belongs to the ZWILCH family.</text>
</comment>
<keyword evidence="4" id="KW-0132">Cell division</keyword>
<evidence type="ECO:0000256" key="2">
    <source>
        <dbReference type="ARBA" id="ARBA00009062"/>
    </source>
</evidence>
<evidence type="ECO:0000256" key="4">
    <source>
        <dbReference type="ARBA" id="ARBA00022618"/>
    </source>
</evidence>
<reference evidence="9 10" key="1">
    <citation type="submission" date="2023-09" db="EMBL/GenBank/DDBJ databases">
        <title>Pangenome analysis of Batrachochytrium dendrobatidis and related Chytrids.</title>
        <authorList>
            <person name="Yacoub M.N."/>
            <person name="Stajich J.E."/>
            <person name="James T.Y."/>
        </authorList>
    </citation>
    <scope>NUCLEOTIDE SEQUENCE [LARGE SCALE GENOMIC DNA]</scope>
    <source>
        <strain evidence="9 10">JEL0888</strain>
    </source>
</reference>
<keyword evidence="10" id="KW-1185">Reference proteome</keyword>
<evidence type="ECO:0000256" key="7">
    <source>
        <dbReference type="ARBA" id="ARBA00023328"/>
    </source>
</evidence>
<keyword evidence="7" id="KW-0137">Centromere</keyword>
<evidence type="ECO:0000313" key="10">
    <source>
        <dbReference type="Proteomes" id="UP001527925"/>
    </source>
</evidence>
<accession>A0ABR4N7Y3</accession>
<dbReference type="EMBL" id="JADGIZ020000022">
    <property type="protein sequence ID" value="KAL2915633.1"/>
    <property type="molecule type" value="Genomic_DNA"/>
</dbReference>
<keyword evidence="5" id="KW-0498">Mitosis</keyword>
<dbReference type="Proteomes" id="UP001527925">
    <property type="component" value="Unassembled WGS sequence"/>
</dbReference>
<gene>
    <name evidence="9" type="ORF">HK105_204818</name>
</gene>
<dbReference type="InterPro" id="IPR018630">
    <property type="entry name" value="Zwilch"/>
</dbReference>
<comment type="subcellular location">
    <subcellularLocation>
        <location evidence="1">Chromosome</location>
        <location evidence="1">Centromere</location>
    </subcellularLocation>
</comment>
<dbReference type="PANTHER" id="PTHR15995:SF1">
    <property type="entry name" value="PROTEIN ZWILCH HOMOLOG"/>
    <property type="match status" value="1"/>
</dbReference>
<sequence length="689" mass="73929">MLSHAAPPASPPALSGLGDMLRAIADAMRSRTDSPASLDAIVADSALLWPLHTAVQHPARALLGSQPFVLVSALPADASDGAAHTHSLRLVSHPVVHVRDAAAGPDLSHTASPESGWSHLQPLALDDCRFLLSSVMLEAREHVVVPIVCLVQTAPDTHSFMALCPTPASGPAILHLEDRGMIDPKNAAALNAVSPLVVASSLNPSQIKAACHAQYEILSRPSIDLFDGQRFSTISLAVFWDAYVPNPLSLPSIPRHAKLTIHCEPGSCDTENHIGIADIRKQLETLAEWNVLRESHPEWTVCGVAAPGDDDMDTSPPDDAQAQPKPLLSAAVDAFLETVRASADPASANGAASSSTAVPTTKASASSTHMLVDGFGAIRQRTEFDFAEQMWLFFHRAERRDDMVDALTAVIEELETGRLLPRVAKDNLCSLANVIRSCLKLAAQQHSTDAREQRESISATFDFWLEQPLECLVDAGIWKLKRDYQVFFLEGNVASRHQLEPFIDPTLALGDQIQRLWCLHRVLEVYNLVKTNILALPDQVTRAIVQATLRYYKSMLDAPAEASGDDSEMEGNSGASSRSWDQPLVLEVAMPKFSAESQKAVAALCSSFDASMWMAAVPLGVDGASKAIVVLDQASALVHVGGELGDEIRRSVEAAAAQSWVPGDRAVPVRAVVGKVHIGVRLACEAGPE</sequence>
<dbReference type="Gene3D" id="1.20.58.730">
    <property type="match status" value="1"/>
</dbReference>
<dbReference type="Pfam" id="PF09817">
    <property type="entry name" value="Zwilch"/>
    <property type="match status" value="1"/>
</dbReference>
<evidence type="ECO:0000313" key="9">
    <source>
        <dbReference type="EMBL" id="KAL2915633.1"/>
    </source>
</evidence>
<comment type="caution">
    <text evidence="9">The sequence shown here is derived from an EMBL/GenBank/DDBJ whole genome shotgun (WGS) entry which is preliminary data.</text>
</comment>
<organism evidence="9 10">
    <name type="scientific">Polyrhizophydium stewartii</name>
    <dbReference type="NCBI Taxonomy" id="2732419"/>
    <lineage>
        <taxon>Eukaryota</taxon>
        <taxon>Fungi</taxon>
        <taxon>Fungi incertae sedis</taxon>
        <taxon>Chytridiomycota</taxon>
        <taxon>Chytridiomycota incertae sedis</taxon>
        <taxon>Chytridiomycetes</taxon>
        <taxon>Rhizophydiales</taxon>
        <taxon>Rhizophydiales incertae sedis</taxon>
        <taxon>Polyrhizophydium</taxon>
    </lineage>
</organism>
<evidence type="ECO:0000256" key="5">
    <source>
        <dbReference type="ARBA" id="ARBA00022776"/>
    </source>
</evidence>
<evidence type="ECO:0000256" key="1">
    <source>
        <dbReference type="ARBA" id="ARBA00004584"/>
    </source>
</evidence>
<dbReference type="Gene3D" id="1.10.287.1880">
    <property type="match status" value="1"/>
</dbReference>
<feature type="region of interest" description="Disordered" evidence="8">
    <location>
        <begin position="303"/>
        <end position="323"/>
    </location>
</feature>
<keyword evidence="3" id="KW-0158">Chromosome</keyword>
<evidence type="ECO:0000256" key="8">
    <source>
        <dbReference type="SAM" id="MobiDB-lite"/>
    </source>
</evidence>
<evidence type="ECO:0000256" key="6">
    <source>
        <dbReference type="ARBA" id="ARBA00023306"/>
    </source>
</evidence>
<proteinExistence type="inferred from homology"/>
<name>A0ABR4N7Y3_9FUNG</name>
<dbReference type="PANTHER" id="PTHR15995">
    <property type="entry name" value="PROTEIN ZWILCH HOMOLOG"/>
    <property type="match status" value="1"/>
</dbReference>